<gene>
    <name evidence="1" type="ORF">CO058_00885</name>
</gene>
<organism evidence="1 2">
    <name type="scientific">candidate division WWE3 bacterium CG_4_9_14_0_2_um_filter_35_11</name>
    <dbReference type="NCBI Taxonomy" id="1975077"/>
    <lineage>
        <taxon>Bacteria</taxon>
        <taxon>Katanobacteria</taxon>
    </lineage>
</organism>
<comment type="caution">
    <text evidence="1">The sequence shown here is derived from an EMBL/GenBank/DDBJ whole genome shotgun (WGS) entry which is preliminary data.</text>
</comment>
<evidence type="ECO:0000313" key="2">
    <source>
        <dbReference type="Proteomes" id="UP000229756"/>
    </source>
</evidence>
<proteinExistence type="predicted"/>
<accession>A0A2M8EMJ6</accession>
<reference evidence="2" key="1">
    <citation type="submission" date="2017-09" db="EMBL/GenBank/DDBJ databases">
        <title>Depth-based differentiation of microbial function through sediment-hosted aquifers and enrichment of novel symbionts in the deep terrestrial subsurface.</title>
        <authorList>
            <person name="Probst A.J."/>
            <person name="Ladd B."/>
            <person name="Jarett J.K."/>
            <person name="Geller-Mcgrath D.E."/>
            <person name="Sieber C.M.K."/>
            <person name="Emerson J.B."/>
            <person name="Anantharaman K."/>
            <person name="Thomas B.C."/>
            <person name="Malmstrom R."/>
            <person name="Stieglmeier M."/>
            <person name="Klingl A."/>
            <person name="Woyke T."/>
            <person name="Ryan C.M."/>
            <person name="Banfield J.F."/>
        </authorList>
    </citation>
    <scope>NUCLEOTIDE SEQUENCE [LARGE SCALE GENOMIC DNA]</scope>
</reference>
<name>A0A2M8EMJ6_UNCKA</name>
<dbReference type="AlphaFoldDB" id="A0A2M8EMJ6"/>
<sequence length="125" mass="13939">MIKDMNPNKYLLITALLIIPFTLAYLSASFFENSSEKVYEQISKSEGLVAGASDTAVKNLTDQFPIMPGAEIVSVDTSNGNTFITLESDKSEDEIKKFYDQSSFQKNEKVEIDITENIIKVTIKS</sequence>
<protein>
    <submittedName>
        <fullName evidence="1">Uncharacterized protein</fullName>
    </submittedName>
</protein>
<evidence type="ECO:0000313" key="1">
    <source>
        <dbReference type="EMBL" id="PJC23950.1"/>
    </source>
</evidence>
<dbReference type="Proteomes" id="UP000229756">
    <property type="component" value="Unassembled WGS sequence"/>
</dbReference>
<dbReference type="EMBL" id="PFSJ01000006">
    <property type="protein sequence ID" value="PJC23950.1"/>
    <property type="molecule type" value="Genomic_DNA"/>
</dbReference>